<dbReference type="Proteomes" id="UP001556367">
    <property type="component" value="Unassembled WGS sequence"/>
</dbReference>
<keyword evidence="2" id="KW-1185">Reference proteome</keyword>
<organism evidence="1 2">
    <name type="scientific">Hohenbuehelia grisea</name>
    <dbReference type="NCBI Taxonomy" id="104357"/>
    <lineage>
        <taxon>Eukaryota</taxon>
        <taxon>Fungi</taxon>
        <taxon>Dikarya</taxon>
        <taxon>Basidiomycota</taxon>
        <taxon>Agaricomycotina</taxon>
        <taxon>Agaricomycetes</taxon>
        <taxon>Agaricomycetidae</taxon>
        <taxon>Agaricales</taxon>
        <taxon>Pleurotineae</taxon>
        <taxon>Pleurotaceae</taxon>
        <taxon>Hohenbuehelia</taxon>
    </lineage>
</organism>
<evidence type="ECO:0000313" key="2">
    <source>
        <dbReference type="Proteomes" id="UP001556367"/>
    </source>
</evidence>
<proteinExistence type="predicted"/>
<dbReference type="EMBL" id="JASNQZ010000018">
    <property type="protein sequence ID" value="KAL0945348.1"/>
    <property type="molecule type" value="Genomic_DNA"/>
</dbReference>
<sequence>MITSLFLRYQVSIWCQFTLRPISPGHYSRGLVIVSTKGDIVRNSQYPRPDLCSVQWSPARMVYLSKYLLYIISASGIQDKCRTEPKLSVAYSDYHGHSPNAATCGSASQPITFDSTISHVSAGSLIVKSEILSMPEIRP</sequence>
<reference evidence="2" key="1">
    <citation type="submission" date="2024-06" db="EMBL/GenBank/DDBJ databases">
        <title>Multi-omics analyses provide insights into the biosynthesis of the anticancer antibiotic pleurotin in Hohenbuehelia grisea.</title>
        <authorList>
            <person name="Weaver J.A."/>
            <person name="Alberti F."/>
        </authorList>
    </citation>
    <scope>NUCLEOTIDE SEQUENCE [LARGE SCALE GENOMIC DNA]</scope>
    <source>
        <strain evidence="2">T-177</strain>
    </source>
</reference>
<protein>
    <submittedName>
        <fullName evidence="1">Uncharacterized protein</fullName>
    </submittedName>
</protein>
<accession>A0ABR3IPX9</accession>
<comment type="caution">
    <text evidence="1">The sequence shown here is derived from an EMBL/GenBank/DDBJ whole genome shotgun (WGS) entry which is preliminary data.</text>
</comment>
<evidence type="ECO:0000313" key="1">
    <source>
        <dbReference type="EMBL" id="KAL0945348.1"/>
    </source>
</evidence>
<name>A0ABR3IPX9_9AGAR</name>
<gene>
    <name evidence="1" type="ORF">HGRIS_000846</name>
</gene>